<protein>
    <submittedName>
        <fullName evidence="2">Uncharacterized protein</fullName>
    </submittedName>
</protein>
<evidence type="ECO:0000313" key="3">
    <source>
        <dbReference type="Proteomes" id="UP000029453"/>
    </source>
</evidence>
<feature type="compositionally biased region" description="Basic and acidic residues" evidence="1">
    <location>
        <begin position="35"/>
        <end position="49"/>
    </location>
</feature>
<accession>M9LBY6</accession>
<name>M9LBY6_PAEPP</name>
<dbReference type="EMBL" id="BALG01000222">
    <property type="protein sequence ID" value="GAC43482.1"/>
    <property type="molecule type" value="Genomic_DNA"/>
</dbReference>
<feature type="region of interest" description="Disordered" evidence="1">
    <location>
        <begin position="20"/>
        <end position="49"/>
    </location>
</feature>
<keyword evidence="3" id="KW-1185">Reference proteome</keyword>
<dbReference type="AlphaFoldDB" id="M9LBY6"/>
<sequence>MHARENGARFATACMNAGIEAGLNGTGPMEQAEPDSLRVVDARERRVSP</sequence>
<comment type="caution">
    <text evidence="2">The sequence shown here is derived from an EMBL/GenBank/DDBJ whole genome shotgun (WGS) entry which is preliminary data.</text>
</comment>
<evidence type="ECO:0000256" key="1">
    <source>
        <dbReference type="SAM" id="MobiDB-lite"/>
    </source>
</evidence>
<reference evidence="2 3" key="1">
    <citation type="submission" date="2012-10" db="EMBL/GenBank/DDBJ databases">
        <title>Draft Genome Sequence of Paenibacillus popilliae ATCC 14706T.</title>
        <authorList>
            <person name="Iiyama K."/>
            <person name="Mori K."/>
            <person name="Mon H."/>
            <person name="Chieda Y."/>
            <person name="Lee J.M."/>
            <person name="Kusakabe T."/>
            <person name="Tashiro K."/>
            <person name="Asano S."/>
            <person name="Yasunaga-Aoki C."/>
            <person name="Shimizu S."/>
        </authorList>
    </citation>
    <scope>NUCLEOTIDE SEQUENCE [LARGE SCALE GENOMIC DNA]</scope>
    <source>
        <strain evidence="2 3">ATCC 14706</strain>
    </source>
</reference>
<evidence type="ECO:0000313" key="2">
    <source>
        <dbReference type="EMBL" id="GAC43482.1"/>
    </source>
</evidence>
<proteinExistence type="predicted"/>
<dbReference type="Proteomes" id="UP000029453">
    <property type="component" value="Unassembled WGS sequence"/>
</dbReference>
<organism evidence="2 3">
    <name type="scientific">Paenibacillus popilliae ATCC 14706</name>
    <dbReference type="NCBI Taxonomy" id="1212764"/>
    <lineage>
        <taxon>Bacteria</taxon>
        <taxon>Bacillati</taxon>
        <taxon>Bacillota</taxon>
        <taxon>Bacilli</taxon>
        <taxon>Bacillales</taxon>
        <taxon>Paenibacillaceae</taxon>
        <taxon>Paenibacillus</taxon>
    </lineage>
</organism>
<gene>
    <name evidence="2" type="ORF">PPOP_2865</name>
</gene>